<organism evidence="2 3">
    <name type="scientific">Ficus carica</name>
    <name type="common">Common fig</name>
    <dbReference type="NCBI Taxonomy" id="3494"/>
    <lineage>
        <taxon>Eukaryota</taxon>
        <taxon>Viridiplantae</taxon>
        <taxon>Streptophyta</taxon>
        <taxon>Embryophyta</taxon>
        <taxon>Tracheophyta</taxon>
        <taxon>Spermatophyta</taxon>
        <taxon>Magnoliopsida</taxon>
        <taxon>eudicotyledons</taxon>
        <taxon>Gunneridae</taxon>
        <taxon>Pentapetalae</taxon>
        <taxon>rosids</taxon>
        <taxon>fabids</taxon>
        <taxon>Rosales</taxon>
        <taxon>Moraceae</taxon>
        <taxon>Ficeae</taxon>
        <taxon>Ficus</taxon>
    </lineage>
</organism>
<name>A0AA88EC23_FICCA</name>
<protein>
    <submittedName>
        <fullName evidence="2">Uncharacterized protein</fullName>
    </submittedName>
</protein>
<evidence type="ECO:0000313" key="3">
    <source>
        <dbReference type="Proteomes" id="UP001187192"/>
    </source>
</evidence>
<dbReference type="AlphaFoldDB" id="A0AA88EC23"/>
<comment type="caution">
    <text evidence="2">The sequence shown here is derived from an EMBL/GenBank/DDBJ whole genome shotgun (WGS) entry which is preliminary data.</text>
</comment>
<dbReference type="EMBL" id="BTGU01011499">
    <property type="protein sequence ID" value="GMN71919.1"/>
    <property type="molecule type" value="Genomic_DNA"/>
</dbReference>
<evidence type="ECO:0000256" key="1">
    <source>
        <dbReference type="SAM" id="MobiDB-lite"/>
    </source>
</evidence>
<accession>A0AA88EC23</accession>
<sequence length="107" mass="11898">MLNSAFPASLGAQVTLVGRILSGLDISTSARGKYCVSLVRRRRLAPRQEQGQVRDDVVGTAQGRPPRWGFSHGRGSVSRADTMGPHSDMLEIHKGELLQEAAQWWWW</sequence>
<reference evidence="2" key="1">
    <citation type="submission" date="2023-07" db="EMBL/GenBank/DDBJ databases">
        <title>draft genome sequence of fig (Ficus carica).</title>
        <authorList>
            <person name="Takahashi T."/>
            <person name="Nishimura K."/>
        </authorList>
    </citation>
    <scope>NUCLEOTIDE SEQUENCE</scope>
</reference>
<gene>
    <name evidence="2" type="ORF">TIFTF001_052744</name>
</gene>
<dbReference type="Proteomes" id="UP001187192">
    <property type="component" value="Unassembled WGS sequence"/>
</dbReference>
<keyword evidence="3" id="KW-1185">Reference proteome</keyword>
<proteinExistence type="predicted"/>
<evidence type="ECO:0000313" key="2">
    <source>
        <dbReference type="EMBL" id="GMN71919.1"/>
    </source>
</evidence>
<feature type="region of interest" description="Disordered" evidence="1">
    <location>
        <begin position="47"/>
        <end position="82"/>
    </location>
</feature>